<dbReference type="RefSeq" id="WP_146318770.1">
    <property type="nucleotide sequence ID" value="NZ_CP042305.1"/>
</dbReference>
<dbReference type="Gene3D" id="2.60.200.40">
    <property type="match status" value="1"/>
</dbReference>
<dbReference type="AlphaFoldDB" id="A0A5B8M2K8"/>
<protein>
    <submittedName>
        <fullName evidence="10">Diacylglycerol kinase</fullName>
    </submittedName>
</protein>
<comment type="similarity">
    <text evidence="2">Belongs to the diacylglycerol/lipid kinase family.</text>
</comment>
<dbReference type="InterPro" id="IPR045540">
    <property type="entry name" value="YegS/DAGK_C"/>
</dbReference>
<keyword evidence="7" id="KW-0594">Phospholipid biosynthesis</keyword>
<keyword evidence="8" id="KW-1208">Phospholipid metabolism</keyword>
<evidence type="ECO:0000256" key="6">
    <source>
        <dbReference type="ARBA" id="ARBA00022840"/>
    </source>
</evidence>
<dbReference type="PROSITE" id="PS50146">
    <property type="entry name" value="DAGK"/>
    <property type="match status" value="1"/>
</dbReference>
<evidence type="ECO:0000256" key="5">
    <source>
        <dbReference type="ARBA" id="ARBA00022777"/>
    </source>
</evidence>
<keyword evidence="3" id="KW-0808">Transferase</keyword>
<proteinExistence type="inferred from homology"/>
<dbReference type="SUPFAM" id="SSF111331">
    <property type="entry name" value="NAD kinase/diacylglycerol kinase-like"/>
    <property type="match status" value="1"/>
</dbReference>
<keyword evidence="11" id="KW-1185">Reference proteome</keyword>
<evidence type="ECO:0000256" key="3">
    <source>
        <dbReference type="ARBA" id="ARBA00022679"/>
    </source>
</evidence>
<dbReference type="PANTHER" id="PTHR12358">
    <property type="entry name" value="SPHINGOSINE KINASE"/>
    <property type="match status" value="1"/>
</dbReference>
<evidence type="ECO:0000256" key="4">
    <source>
        <dbReference type="ARBA" id="ARBA00022741"/>
    </source>
</evidence>
<dbReference type="Proteomes" id="UP000320216">
    <property type="component" value="Chromosome"/>
</dbReference>
<dbReference type="GO" id="GO:0004143">
    <property type="term" value="F:ATP-dependent diacylglycerol kinase activity"/>
    <property type="evidence" value="ECO:0007669"/>
    <property type="project" value="TreeGrafter"/>
</dbReference>
<evidence type="ECO:0000256" key="8">
    <source>
        <dbReference type="ARBA" id="ARBA00023264"/>
    </source>
</evidence>
<accession>A0A5B8M2K8</accession>
<keyword evidence="7" id="KW-0444">Lipid biosynthesis</keyword>
<dbReference type="Pfam" id="PF00781">
    <property type="entry name" value="DAGK_cat"/>
    <property type="match status" value="1"/>
</dbReference>
<dbReference type="GO" id="GO:0005886">
    <property type="term" value="C:plasma membrane"/>
    <property type="evidence" value="ECO:0007669"/>
    <property type="project" value="TreeGrafter"/>
</dbReference>
<keyword evidence="5 10" id="KW-0418">Kinase</keyword>
<dbReference type="InterPro" id="IPR016064">
    <property type="entry name" value="NAD/diacylglycerol_kinase_sf"/>
</dbReference>
<dbReference type="Pfam" id="PF19279">
    <property type="entry name" value="YegS_C"/>
    <property type="match status" value="1"/>
</dbReference>
<sequence length="312" mass="33249">MTDARAADAPGGADRIRRIAVAINPQASFGRRSTVGPAVVHALRTWGHDVVELVQPNFELLRRETAKVVDVGDLDALVVVGGDGMVSLGINLLAQTELALGIVASGTGNDMARTLGLPIGDADASIAALRAALHRGARRIDLGRVRHGGLTTWFGGVVSAGFDARVNERANGMTWPRGAQRYTVAMVRELLSFKPVHYRLEVDGIAEDTQAMLVSVANGRSIGGGMRITPDAELDDGQLDLFVVERMSKLRLLRVFPKVFRGEHTDLPEVRISRVHHVSVTADAIVAYADGERVGPLPVEVSVVPAALSVLA</sequence>
<keyword evidence="4" id="KW-0547">Nucleotide-binding</keyword>
<dbReference type="GO" id="GO:0008654">
    <property type="term" value="P:phospholipid biosynthetic process"/>
    <property type="evidence" value="ECO:0007669"/>
    <property type="project" value="UniProtKB-KW"/>
</dbReference>
<evidence type="ECO:0000313" key="11">
    <source>
        <dbReference type="Proteomes" id="UP000320216"/>
    </source>
</evidence>
<dbReference type="EMBL" id="CP042305">
    <property type="protein sequence ID" value="QDZ14149.1"/>
    <property type="molecule type" value="Genomic_DNA"/>
</dbReference>
<feature type="domain" description="DAGKc" evidence="9">
    <location>
        <begin position="14"/>
        <end position="149"/>
    </location>
</feature>
<dbReference type="InterPro" id="IPR050187">
    <property type="entry name" value="Lipid_Phosphate_FormReg"/>
</dbReference>
<dbReference type="InterPro" id="IPR001206">
    <property type="entry name" value="Diacylglycerol_kinase_cat_dom"/>
</dbReference>
<dbReference type="Gene3D" id="3.40.50.10330">
    <property type="entry name" value="Probable inorganic polyphosphate/atp-NAD kinase, domain 1"/>
    <property type="match status" value="1"/>
</dbReference>
<evidence type="ECO:0000259" key="9">
    <source>
        <dbReference type="PROSITE" id="PS50146"/>
    </source>
</evidence>
<dbReference type="KEGG" id="huw:FPZ11_04600"/>
<dbReference type="SMART" id="SM00046">
    <property type="entry name" value="DAGKc"/>
    <property type="match status" value="1"/>
</dbReference>
<dbReference type="InterPro" id="IPR017438">
    <property type="entry name" value="ATP-NAD_kinase_N"/>
</dbReference>
<evidence type="ECO:0000256" key="2">
    <source>
        <dbReference type="ARBA" id="ARBA00005983"/>
    </source>
</evidence>
<dbReference type="PANTHER" id="PTHR12358:SF106">
    <property type="entry name" value="LIPID KINASE YEGS"/>
    <property type="match status" value="1"/>
</dbReference>
<dbReference type="GO" id="GO:0005524">
    <property type="term" value="F:ATP binding"/>
    <property type="evidence" value="ECO:0007669"/>
    <property type="project" value="UniProtKB-KW"/>
</dbReference>
<reference evidence="10 11" key="1">
    <citation type="submission" date="2019-07" db="EMBL/GenBank/DDBJ databases">
        <title>Full genome sequence of Humibacter sp. WJ7-1.</title>
        <authorList>
            <person name="Im W.-T."/>
        </authorList>
    </citation>
    <scope>NUCLEOTIDE SEQUENCE [LARGE SCALE GENOMIC DNA]</scope>
    <source>
        <strain evidence="10 11">WJ7-1</strain>
    </source>
</reference>
<name>A0A5B8M2K8_9MICO</name>
<keyword evidence="7" id="KW-0443">Lipid metabolism</keyword>
<evidence type="ECO:0000313" key="10">
    <source>
        <dbReference type="EMBL" id="QDZ14149.1"/>
    </source>
</evidence>
<comment type="cofactor">
    <cofactor evidence="1">
        <name>Mg(2+)</name>
        <dbReference type="ChEBI" id="CHEBI:18420"/>
    </cofactor>
</comment>
<gene>
    <name evidence="10" type="ORF">FPZ11_04600</name>
</gene>
<keyword evidence="6" id="KW-0067">ATP-binding</keyword>
<organism evidence="10 11">
    <name type="scientific">Humibacter ginsenosidimutans</name>
    <dbReference type="NCBI Taxonomy" id="2599293"/>
    <lineage>
        <taxon>Bacteria</taxon>
        <taxon>Bacillati</taxon>
        <taxon>Actinomycetota</taxon>
        <taxon>Actinomycetes</taxon>
        <taxon>Micrococcales</taxon>
        <taxon>Microbacteriaceae</taxon>
        <taxon>Humibacter</taxon>
    </lineage>
</organism>
<dbReference type="OrthoDB" id="142078at2"/>
<evidence type="ECO:0000256" key="1">
    <source>
        <dbReference type="ARBA" id="ARBA00001946"/>
    </source>
</evidence>
<evidence type="ECO:0000256" key="7">
    <source>
        <dbReference type="ARBA" id="ARBA00023209"/>
    </source>
</evidence>